<reference evidence="4 5" key="1">
    <citation type="journal article" date="2019" name="Nat. Plants">
        <title>Stout camphor tree genome fills gaps in understanding of flowering plant genome evolution.</title>
        <authorList>
            <person name="Chaw S.M."/>
            <person name="Liu Y.C."/>
            <person name="Wu Y.W."/>
            <person name="Wang H.Y."/>
            <person name="Lin C.I."/>
            <person name="Wu C.S."/>
            <person name="Ke H.M."/>
            <person name="Chang L.Y."/>
            <person name="Hsu C.Y."/>
            <person name="Yang H.T."/>
            <person name="Sudianto E."/>
            <person name="Hsu M.H."/>
            <person name="Wu K.P."/>
            <person name="Wang L.N."/>
            <person name="Leebens-Mack J.H."/>
            <person name="Tsai I.J."/>
        </authorList>
    </citation>
    <scope>NUCLEOTIDE SEQUENCE [LARGE SCALE GENOMIC DNA]</scope>
    <source>
        <strain evidence="5">cv. Chaw 1501</strain>
        <tissue evidence="4">Young leaves</tissue>
    </source>
</reference>
<dbReference type="PANTHER" id="PTHR33921">
    <property type="entry name" value="CALVIN CYCLE PROTEIN CP12-2, CHLOROPLASTIC"/>
    <property type="match status" value="1"/>
</dbReference>
<evidence type="ECO:0000256" key="1">
    <source>
        <dbReference type="PIRSR" id="PIRSR639314-50"/>
    </source>
</evidence>
<dbReference type="Proteomes" id="UP000283530">
    <property type="component" value="Unassembled WGS sequence"/>
</dbReference>
<evidence type="ECO:0000259" key="3">
    <source>
        <dbReference type="SMART" id="SM01093"/>
    </source>
</evidence>
<dbReference type="STRING" id="337451.A0A3S3Q0N5"/>
<keyword evidence="5" id="KW-1185">Reference proteome</keyword>
<feature type="disulfide bond" evidence="1">
    <location>
        <begin position="74"/>
        <end position="83"/>
    </location>
</feature>
<dbReference type="InterPro" id="IPR039314">
    <property type="entry name" value="CP12-like"/>
</dbReference>
<comment type="caution">
    <text evidence="4">The sequence shown here is derived from an EMBL/GenBank/DDBJ whole genome shotgun (WGS) entry which is preliminary data.</text>
</comment>
<dbReference type="GO" id="GO:0009507">
    <property type="term" value="C:chloroplast"/>
    <property type="evidence" value="ECO:0007669"/>
    <property type="project" value="TreeGrafter"/>
</dbReference>
<sequence>MAATLSGVSFSSATRAVTKTETPRSQNTLNFPWVKCPWKTGYQRRSMHVRMATPTPDRIAEKVQESIKQAKEVCDGNTESGECAAAWDEVEEVSAAASHARQRLKELDPLENYCKDNPETDECKTYDN</sequence>
<gene>
    <name evidence="4" type="ORF">CKAN_00489200</name>
</gene>
<name>A0A3S3Q0N5_9MAGN</name>
<organism evidence="4 5">
    <name type="scientific">Cinnamomum micranthum f. kanehirae</name>
    <dbReference type="NCBI Taxonomy" id="337451"/>
    <lineage>
        <taxon>Eukaryota</taxon>
        <taxon>Viridiplantae</taxon>
        <taxon>Streptophyta</taxon>
        <taxon>Embryophyta</taxon>
        <taxon>Tracheophyta</taxon>
        <taxon>Spermatophyta</taxon>
        <taxon>Magnoliopsida</taxon>
        <taxon>Magnoliidae</taxon>
        <taxon>Laurales</taxon>
        <taxon>Lauraceae</taxon>
        <taxon>Cinnamomum</taxon>
    </lineage>
</organism>
<protein>
    <submittedName>
        <fullName evidence="4">Calvin cycle protein CP12-1, chloroplastic</fullName>
    </submittedName>
</protein>
<proteinExistence type="predicted"/>
<evidence type="ECO:0000313" key="5">
    <source>
        <dbReference type="Proteomes" id="UP000283530"/>
    </source>
</evidence>
<keyword evidence="1" id="KW-1015">Disulfide bond</keyword>
<dbReference type="PANTHER" id="PTHR33921:SF15">
    <property type="entry name" value="CALVIN CYCLE PROTEIN CP12-2, CHLOROPLASTIC"/>
    <property type="match status" value="1"/>
</dbReference>
<dbReference type="AlphaFoldDB" id="A0A3S3Q0N5"/>
<evidence type="ECO:0000313" key="4">
    <source>
        <dbReference type="EMBL" id="RWR76450.1"/>
    </source>
</evidence>
<dbReference type="GO" id="GO:0080153">
    <property type="term" value="P:negative regulation of reductive pentose-phosphate cycle"/>
    <property type="evidence" value="ECO:0007669"/>
    <property type="project" value="TreeGrafter"/>
</dbReference>
<dbReference type="Pfam" id="PF02672">
    <property type="entry name" value="CP12"/>
    <property type="match status" value="1"/>
</dbReference>
<dbReference type="InterPro" id="IPR003823">
    <property type="entry name" value="CP12_dom"/>
</dbReference>
<evidence type="ECO:0000256" key="2">
    <source>
        <dbReference type="SAM" id="MobiDB-lite"/>
    </source>
</evidence>
<dbReference type="OrthoDB" id="4362at2759"/>
<feature type="region of interest" description="Disordered" evidence="2">
    <location>
        <begin position="1"/>
        <end position="24"/>
    </location>
</feature>
<feature type="domain" description="CP12" evidence="3">
    <location>
        <begin position="59"/>
        <end position="128"/>
    </location>
</feature>
<feature type="disulfide bond" evidence="1">
    <location>
        <begin position="114"/>
        <end position="123"/>
    </location>
</feature>
<dbReference type="SMART" id="SM01093">
    <property type="entry name" value="CP12"/>
    <property type="match status" value="1"/>
</dbReference>
<accession>A0A3S3Q0N5</accession>
<dbReference type="EMBL" id="QPKB01000002">
    <property type="protein sequence ID" value="RWR76450.1"/>
    <property type="molecule type" value="Genomic_DNA"/>
</dbReference>